<feature type="region of interest" description="Disordered" evidence="2">
    <location>
        <begin position="144"/>
        <end position="224"/>
    </location>
</feature>
<gene>
    <name evidence="3" type="ORF">LMH87_001740</name>
</gene>
<dbReference type="KEGG" id="amus:LMH87_001740"/>
<dbReference type="EMBL" id="JAJHUN010000010">
    <property type="protein sequence ID" value="KAJ4147200.1"/>
    <property type="molecule type" value="Genomic_DNA"/>
</dbReference>
<feature type="compositionally biased region" description="Low complexity" evidence="2">
    <location>
        <begin position="354"/>
        <end position="365"/>
    </location>
</feature>
<feature type="compositionally biased region" description="Polar residues" evidence="2">
    <location>
        <begin position="816"/>
        <end position="826"/>
    </location>
</feature>
<dbReference type="GeneID" id="80888899"/>
<feature type="compositionally biased region" description="Low complexity" evidence="2">
    <location>
        <begin position="253"/>
        <end position="264"/>
    </location>
</feature>
<feature type="compositionally biased region" description="Low complexity" evidence="2">
    <location>
        <begin position="144"/>
        <end position="172"/>
    </location>
</feature>
<organism evidence="3 4">
    <name type="scientific">Akanthomyces muscarius</name>
    <name type="common">Entomopathogenic fungus</name>
    <name type="synonym">Lecanicillium muscarium</name>
    <dbReference type="NCBI Taxonomy" id="2231603"/>
    <lineage>
        <taxon>Eukaryota</taxon>
        <taxon>Fungi</taxon>
        <taxon>Dikarya</taxon>
        <taxon>Ascomycota</taxon>
        <taxon>Pezizomycotina</taxon>
        <taxon>Sordariomycetes</taxon>
        <taxon>Hypocreomycetidae</taxon>
        <taxon>Hypocreales</taxon>
        <taxon>Cordycipitaceae</taxon>
        <taxon>Akanthomyces</taxon>
    </lineage>
</organism>
<dbReference type="GO" id="GO:0008270">
    <property type="term" value="F:zinc ion binding"/>
    <property type="evidence" value="ECO:0007669"/>
    <property type="project" value="InterPro"/>
</dbReference>
<keyword evidence="4" id="KW-1185">Reference proteome</keyword>
<feature type="compositionally biased region" description="Basic and acidic residues" evidence="2">
    <location>
        <begin position="489"/>
        <end position="503"/>
    </location>
</feature>
<evidence type="ECO:0000313" key="4">
    <source>
        <dbReference type="Proteomes" id="UP001144673"/>
    </source>
</evidence>
<evidence type="ECO:0000313" key="3">
    <source>
        <dbReference type="EMBL" id="KAJ4147200.1"/>
    </source>
</evidence>
<dbReference type="InterPro" id="IPR001138">
    <property type="entry name" value="Zn2Cys6_DnaBD"/>
</dbReference>
<dbReference type="RefSeq" id="XP_056050141.1">
    <property type="nucleotide sequence ID" value="XM_056193065.1"/>
</dbReference>
<feature type="compositionally biased region" description="Low complexity" evidence="2">
    <location>
        <begin position="271"/>
        <end position="289"/>
    </location>
</feature>
<dbReference type="Proteomes" id="UP001144673">
    <property type="component" value="Chromosome 3"/>
</dbReference>
<feature type="region of interest" description="Disordered" evidence="2">
    <location>
        <begin position="776"/>
        <end position="848"/>
    </location>
</feature>
<comment type="caution">
    <text evidence="3">The sequence shown here is derived from an EMBL/GenBank/DDBJ whole genome shotgun (WGS) entry which is preliminary data.</text>
</comment>
<feature type="compositionally biased region" description="Polar residues" evidence="2">
    <location>
        <begin position="781"/>
        <end position="797"/>
    </location>
</feature>
<proteinExistence type="predicted"/>
<feature type="region of interest" description="Disordered" evidence="2">
    <location>
        <begin position="354"/>
        <end position="391"/>
    </location>
</feature>
<accession>A0A9W8Q6Z4</accession>
<feature type="region of interest" description="Disordered" evidence="2">
    <location>
        <begin position="441"/>
        <end position="503"/>
    </location>
</feature>
<name>A0A9W8Q6Z4_AKAMU</name>
<feature type="compositionally biased region" description="Basic residues" evidence="2">
    <location>
        <begin position="243"/>
        <end position="252"/>
    </location>
</feature>
<feature type="compositionally biased region" description="Basic and acidic residues" evidence="2">
    <location>
        <begin position="382"/>
        <end position="391"/>
    </location>
</feature>
<protein>
    <recommendedName>
        <fullName evidence="5">Zn(2)-C6 fungal-type domain-containing protein</fullName>
    </recommendedName>
</protein>
<feature type="compositionally biased region" description="Polar residues" evidence="2">
    <location>
        <begin position="442"/>
        <end position="454"/>
    </location>
</feature>
<dbReference type="AlphaFoldDB" id="A0A9W8Q6Z4"/>
<evidence type="ECO:0000256" key="1">
    <source>
        <dbReference type="ARBA" id="ARBA00023242"/>
    </source>
</evidence>
<feature type="compositionally biased region" description="Low complexity" evidence="2">
    <location>
        <begin position="827"/>
        <end position="848"/>
    </location>
</feature>
<dbReference type="CDD" id="cd00067">
    <property type="entry name" value="GAL4"/>
    <property type="match status" value="1"/>
</dbReference>
<dbReference type="GO" id="GO:0000981">
    <property type="term" value="F:DNA-binding transcription factor activity, RNA polymerase II-specific"/>
    <property type="evidence" value="ECO:0007669"/>
    <property type="project" value="InterPro"/>
</dbReference>
<feature type="region of interest" description="Disordered" evidence="2">
    <location>
        <begin position="243"/>
        <end position="289"/>
    </location>
</feature>
<keyword evidence="1" id="KW-0539">Nucleus</keyword>
<evidence type="ECO:0000256" key="2">
    <source>
        <dbReference type="SAM" id="MobiDB-lite"/>
    </source>
</evidence>
<sequence length="947" mass="97263">MAARSRRRGLVGRIGTWLDPKIHRPICSQFLAASSSASFLLKLTNLDYYISTASFAPSSMTSSSALPQGFSIFQPTLGAQLQFYPAVGTQELDELIHAHLVGPASSQEKRATLALDFLEHAQLTGQNFKFYAVRAVAASPATSAASSFNTSPATTSWDWSQNSRTASVSSRSSQHRVSKPTSPASRVRATDFSSIPGMKIMTKDGLDVTNSASRGSKTKEQRDHAHLMRIIKACDSCKRKKIRCDPSHKKRGAASPGAPAAAAKVTKKARTNSPSAASQSISPPQSVSPPVLIEDFGSFSASPFDMDASFSFDALDTFAPASAAAEPWDEFIQYPPMGQAEDYDFFADPESFLSSQSSDADMSASRLSVAATSPRSGAPPGRDPDSGRAESHTELLAGAVLSASVSAQLPYESPDSAGDYTDFNLYSPGSSFSEDERMLDIGSSTSGLSTQSMPSPVDSPRRPPNAASPDAGTHDVSADDAAQQPPFTRAEETGPSDRSDVRDATAGGVAGALSVLSRSDVVMRTNEQGQLIICCPPGTIVVNSSGQGSTNAGLANVSTVDDSSNSSFYIPRELSELAVASVSAGTGNVDATVSTWLDHGSGGQTPELATPMAASTQSSPTQLVGTVENSQPSRFVHRNTDLAQQQPPAGLAAASDGLDVSTGLATGLASPLASASRPAIGLDNLASVPSTGPANGFAAASTSSSSAYVSSSGLSAVASPALAQPLVDIVGGYVSDESGSLSSPHSLVRDSSSGISAGELVDASASALSDGAHQATFDAGRSTSEARVSATSDLGNESSKSDDSPSGASDLGDKSSVGQSTPDDSQSVASIASMNGSSSSPSAATSAGRSVLDSESAFDVSQTAASTISQRDTTGIGRTLQSRDAQDNVTTAELAVMMQTILARTLLAAAYTQSMASSPAPSVRSRACRGSSPRARDLLAARVPAVC</sequence>
<reference evidence="3" key="1">
    <citation type="journal article" date="2023" name="Access Microbiol">
        <title>De-novo genome assembly for Akanthomyces muscarius, a biocontrol agent of insect agricultural pests.</title>
        <authorList>
            <person name="Erdos Z."/>
            <person name="Studholme D.J."/>
            <person name="Raymond B."/>
            <person name="Sharma M."/>
        </authorList>
    </citation>
    <scope>NUCLEOTIDE SEQUENCE</scope>
    <source>
        <strain evidence="3">Ve6</strain>
    </source>
</reference>
<evidence type="ECO:0008006" key="5">
    <source>
        <dbReference type="Google" id="ProtNLM"/>
    </source>
</evidence>